<dbReference type="Pfam" id="PF08984">
    <property type="entry name" value="DUF1858"/>
    <property type="match status" value="1"/>
</dbReference>
<dbReference type="Pfam" id="PF13596">
    <property type="entry name" value="PAS_10"/>
    <property type="match status" value="1"/>
</dbReference>
<evidence type="ECO:0000313" key="3">
    <source>
        <dbReference type="EMBL" id="TKJ43662.1"/>
    </source>
</evidence>
<sequence>MLLSPKTRIAELLKAFPFLEEFLPRYNPKFKKLLNPVARKTIGKIATLQMAASNADIEVTRFIADLRDAIKSQTGQEVGIMSAEEMAERAKRIRQILEELHAAEGKNIEELQARFAAEIKDVSPTEIAEIEQQLIKTGISEEEITSMCDLHVAVFRESLDKQDSPGMQPGHPVHTFRAENREFEKLARRLSELTRDADEQALAERKDDLEEVLDNLGKIDIHYTRKENQLFPYLEKHGVQGPPQVMWGVHDQIREHLKAVRVGLTQGNLQAVKERSSKLAGAVLDMIYKEEQILYPMALEKLDETEWWEIRKGEPEIGYALIDPPGEEWRPEIVEERSEEMAKERIEAGSMNLNDLPEIVARNMKLPLDVGELTLEQINIMLKHLPVDVSFVDESDELRYYSDTPERIFARTPAVIGRKVQNCHPPKSVHVVNKILEEFKKGSKDAAEFWIELKGKFIHIRYFAMRDADGNYRGTLEVSQDVTEIRKLEGERRLLDWED</sequence>
<accession>A0A532V939</accession>
<dbReference type="InterPro" id="IPR035965">
    <property type="entry name" value="PAS-like_dom_sf"/>
</dbReference>
<dbReference type="PROSITE" id="PS50113">
    <property type="entry name" value="PAC"/>
    <property type="match status" value="1"/>
</dbReference>
<dbReference type="InterPro" id="IPR000700">
    <property type="entry name" value="PAS-assoc_C"/>
</dbReference>
<organism evidence="3 4">
    <name type="scientific">candidate division TA06 bacterium B3_TA06</name>
    <dbReference type="NCBI Taxonomy" id="2012487"/>
    <lineage>
        <taxon>Bacteria</taxon>
        <taxon>Bacteria division TA06</taxon>
    </lineage>
</organism>
<comment type="caution">
    <text evidence="3">The sequence shown here is derived from an EMBL/GenBank/DDBJ whole genome shotgun (WGS) entry which is preliminary data.</text>
</comment>
<dbReference type="SUPFAM" id="SSF140683">
    <property type="entry name" value="SP0561-like"/>
    <property type="match status" value="1"/>
</dbReference>
<dbReference type="PANTHER" id="PTHR39966:SF3">
    <property type="entry name" value="DUF438 DOMAIN-CONTAINING PROTEIN"/>
    <property type="match status" value="1"/>
</dbReference>
<protein>
    <recommendedName>
        <fullName evidence="2">PAC domain-containing protein</fullName>
    </recommendedName>
</protein>
<keyword evidence="1" id="KW-0175">Coiled coil</keyword>
<dbReference type="InterPro" id="IPR007380">
    <property type="entry name" value="DUF438"/>
</dbReference>
<gene>
    <name evidence="3" type="ORF">CEE36_02970</name>
</gene>
<dbReference type="GO" id="GO:0005886">
    <property type="term" value="C:plasma membrane"/>
    <property type="evidence" value="ECO:0007669"/>
    <property type="project" value="TreeGrafter"/>
</dbReference>
<dbReference type="Proteomes" id="UP000317778">
    <property type="component" value="Unassembled WGS sequence"/>
</dbReference>
<evidence type="ECO:0000259" key="2">
    <source>
        <dbReference type="PROSITE" id="PS50113"/>
    </source>
</evidence>
<reference evidence="3 4" key="1">
    <citation type="submission" date="2017-06" db="EMBL/GenBank/DDBJ databases">
        <title>Novel microbial phyla capable of carbon fixation and sulfur reduction in deep-sea sediments.</title>
        <authorList>
            <person name="Huang J."/>
            <person name="Baker B."/>
            <person name="Wang Y."/>
        </authorList>
    </citation>
    <scope>NUCLEOTIDE SEQUENCE [LARGE SCALE GENOMIC DNA]</scope>
    <source>
        <strain evidence="3">B3_TA06</strain>
    </source>
</reference>
<feature type="domain" description="PAC" evidence="2">
    <location>
        <begin position="435"/>
        <end position="494"/>
    </location>
</feature>
<name>A0A532V939_UNCT6</name>
<dbReference type="InterPro" id="IPR012312">
    <property type="entry name" value="Hemerythrin-like"/>
</dbReference>
<dbReference type="SUPFAM" id="SSF55785">
    <property type="entry name" value="PYP-like sensor domain (PAS domain)"/>
    <property type="match status" value="1"/>
</dbReference>
<dbReference type="Pfam" id="PF04282">
    <property type="entry name" value="DUF438"/>
    <property type="match status" value="1"/>
</dbReference>
<evidence type="ECO:0000256" key="1">
    <source>
        <dbReference type="SAM" id="Coils"/>
    </source>
</evidence>
<evidence type="ECO:0000313" key="4">
    <source>
        <dbReference type="Proteomes" id="UP000317778"/>
    </source>
</evidence>
<dbReference type="AlphaFoldDB" id="A0A532V939"/>
<dbReference type="InterPro" id="IPR015077">
    <property type="entry name" value="DUF1858"/>
</dbReference>
<feature type="coiled-coil region" evidence="1">
    <location>
        <begin position="80"/>
        <end position="114"/>
    </location>
</feature>
<dbReference type="EMBL" id="NJBO01000003">
    <property type="protein sequence ID" value="TKJ43662.1"/>
    <property type="molecule type" value="Genomic_DNA"/>
</dbReference>
<dbReference type="PANTHER" id="PTHR39966">
    <property type="entry name" value="BLL2471 PROTEIN-RELATED"/>
    <property type="match status" value="1"/>
</dbReference>
<dbReference type="Gene3D" id="1.10.3910.10">
    <property type="entry name" value="SP0561-like"/>
    <property type="match status" value="1"/>
</dbReference>
<dbReference type="Gene3D" id="1.20.120.520">
    <property type="entry name" value="nmb1532 protein domain like"/>
    <property type="match status" value="1"/>
</dbReference>
<dbReference type="Gene3D" id="3.30.450.20">
    <property type="entry name" value="PAS domain"/>
    <property type="match status" value="1"/>
</dbReference>
<dbReference type="Pfam" id="PF01814">
    <property type="entry name" value="Hemerythrin"/>
    <property type="match status" value="1"/>
</dbReference>
<proteinExistence type="predicted"/>
<dbReference type="InterPro" id="IPR038062">
    <property type="entry name" value="ScdA-like_N_sf"/>
</dbReference>